<accession>A0A2Z7BRC7</accession>
<feature type="region of interest" description="Disordered" evidence="1">
    <location>
        <begin position="270"/>
        <end position="289"/>
    </location>
</feature>
<dbReference type="Proteomes" id="UP000250235">
    <property type="component" value="Unassembled WGS sequence"/>
</dbReference>
<gene>
    <name evidence="2" type="ORF">F511_15041</name>
</gene>
<feature type="compositionally biased region" description="Basic and acidic residues" evidence="1">
    <location>
        <begin position="201"/>
        <end position="211"/>
    </location>
</feature>
<dbReference type="AlphaFoldDB" id="A0A2Z7BRC7"/>
<reference evidence="2 3" key="1">
    <citation type="journal article" date="2015" name="Proc. Natl. Acad. Sci. U.S.A.">
        <title>The resurrection genome of Boea hygrometrica: A blueprint for survival of dehydration.</title>
        <authorList>
            <person name="Xiao L."/>
            <person name="Yang G."/>
            <person name="Zhang L."/>
            <person name="Yang X."/>
            <person name="Zhao S."/>
            <person name="Ji Z."/>
            <person name="Zhou Q."/>
            <person name="Hu M."/>
            <person name="Wang Y."/>
            <person name="Chen M."/>
            <person name="Xu Y."/>
            <person name="Jin H."/>
            <person name="Xiao X."/>
            <person name="Hu G."/>
            <person name="Bao F."/>
            <person name="Hu Y."/>
            <person name="Wan P."/>
            <person name="Li L."/>
            <person name="Deng X."/>
            <person name="Kuang T."/>
            <person name="Xiang C."/>
            <person name="Zhu J.K."/>
            <person name="Oliver M.J."/>
            <person name="He Y."/>
        </authorList>
    </citation>
    <scope>NUCLEOTIDE SEQUENCE [LARGE SCALE GENOMIC DNA]</scope>
    <source>
        <strain evidence="3">cv. XS01</strain>
    </source>
</reference>
<name>A0A2Z7BRC7_9LAMI</name>
<proteinExistence type="predicted"/>
<dbReference type="OrthoDB" id="621651at2759"/>
<dbReference type="EMBL" id="KV003152">
    <property type="protein sequence ID" value="KZV37121.1"/>
    <property type="molecule type" value="Genomic_DNA"/>
</dbReference>
<keyword evidence="3" id="KW-1185">Reference proteome</keyword>
<sequence>MDEPVKSDSRLEVSVSFGRFENDALSWEKWSSFSPNKYLDEAGSLSTPGSVAQKKAYFEAHYKKIATQKSEQFDQENPMEPVASSRDEPTIKNHHESSSGIHANFGSCNGEKSNGVVAHEEVVDEAKDEEDTSTLVVNQGHSSNGFTDMAVLEEEKEEVSTAVEHLNPVDEEAKKELNVLVADHWLNGEEAVPAVEETLVKDPGHTEHPPESKNTVGQLTEPRKRSSKLNPGNVNQKARYSYRLLVLVRVTQTKTERNLTGTKALTPKYSRPSLISTPTSASLSGKKKMTRSMVVESKKAAPTSLHMSLSLGTAKSASPFTMTRKSLIMEKMGDKDIVRRAFKSFQSQINGHPTNEKSSTLKQVLCYYGIVTFQQ</sequence>
<dbReference type="PANTHER" id="PTHR47286:SF2">
    <property type="entry name" value="F3I6.9 PROTEIN"/>
    <property type="match status" value="1"/>
</dbReference>
<organism evidence="2 3">
    <name type="scientific">Dorcoceras hygrometricum</name>
    <dbReference type="NCBI Taxonomy" id="472368"/>
    <lineage>
        <taxon>Eukaryota</taxon>
        <taxon>Viridiplantae</taxon>
        <taxon>Streptophyta</taxon>
        <taxon>Embryophyta</taxon>
        <taxon>Tracheophyta</taxon>
        <taxon>Spermatophyta</taxon>
        <taxon>Magnoliopsida</taxon>
        <taxon>eudicotyledons</taxon>
        <taxon>Gunneridae</taxon>
        <taxon>Pentapetalae</taxon>
        <taxon>asterids</taxon>
        <taxon>lamiids</taxon>
        <taxon>Lamiales</taxon>
        <taxon>Gesneriaceae</taxon>
        <taxon>Didymocarpoideae</taxon>
        <taxon>Trichosporeae</taxon>
        <taxon>Loxocarpinae</taxon>
        <taxon>Dorcoceras</taxon>
    </lineage>
</organism>
<evidence type="ECO:0000256" key="1">
    <source>
        <dbReference type="SAM" id="MobiDB-lite"/>
    </source>
</evidence>
<dbReference type="PANTHER" id="PTHR47286">
    <property type="entry name" value="F3I6.9 PROTEIN"/>
    <property type="match status" value="1"/>
</dbReference>
<feature type="compositionally biased region" description="Basic and acidic residues" evidence="1">
    <location>
        <begin position="85"/>
        <end position="97"/>
    </location>
</feature>
<protein>
    <submittedName>
        <fullName evidence="2">Neurofilament heavy polypeptide</fullName>
    </submittedName>
</protein>
<evidence type="ECO:0000313" key="2">
    <source>
        <dbReference type="EMBL" id="KZV37121.1"/>
    </source>
</evidence>
<feature type="compositionally biased region" description="Polar residues" evidence="1">
    <location>
        <begin position="98"/>
        <end position="112"/>
    </location>
</feature>
<feature type="compositionally biased region" description="Polar residues" evidence="1">
    <location>
        <begin position="273"/>
        <end position="283"/>
    </location>
</feature>
<evidence type="ECO:0000313" key="3">
    <source>
        <dbReference type="Proteomes" id="UP000250235"/>
    </source>
</evidence>
<feature type="region of interest" description="Disordered" evidence="1">
    <location>
        <begin position="201"/>
        <end position="234"/>
    </location>
</feature>
<feature type="region of interest" description="Disordered" evidence="1">
    <location>
        <begin position="67"/>
        <end position="112"/>
    </location>
</feature>